<dbReference type="RefSeq" id="WP_182668143.1">
    <property type="nucleotide sequence ID" value="NZ_JACHTE010000002.1"/>
</dbReference>
<organism evidence="2 3">
    <name type="scientific">Marilutibacter penaei</name>
    <dbReference type="NCBI Taxonomy" id="2759900"/>
    <lineage>
        <taxon>Bacteria</taxon>
        <taxon>Pseudomonadati</taxon>
        <taxon>Pseudomonadota</taxon>
        <taxon>Gammaproteobacteria</taxon>
        <taxon>Lysobacterales</taxon>
        <taxon>Lysobacteraceae</taxon>
        <taxon>Marilutibacter</taxon>
    </lineage>
</organism>
<dbReference type="EMBL" id="JACHTE010000002">
    <property type="protein sequence ID" value="MBB1087339.1"/>
    <property type="molecule type" value="Genomic_DNA"/>
</dbReference>
<gene>
    <name evidence="2" type="ORF">H4F99_02415</name>
</gene>
<evidence type="ECO:0000313" key="3">
    <source>
        <dbReference type="Proteomes" id="UP000552587"/>
    </source>
</evidence>
<name>A0A7W3U1S9_9GAMM</name>
<comment type="caution">
    <text evidence="2">The sequence shown here is derived from an EMBL/GenBank/DDBJ whole genome shotgun (WGS) entry which is preliminary data.</text>
</comment>
<accession>A0A7W3U1S9</accession>
<evidence type="ECO:0000256" key="1">
    <source>
        <dbReference type="SAM" id="Phobius"/>
    </source>
</evidence>
<evidence type="ECO:0000313" key="2">
    <source>
        <dbReference type="EMBL" id="MBB1087339.1"/>
    </source>
</evidence>
<keyword evidence="1" id="KW-0812">Transmembrane</keyword>
<keyword evidence="3" id="KW-1185">Reference proteome</keyword>
<keyword evidence="1" id="KW-0472">Membrane</keyword>
<feature type="transmembrane region" description="Helical" evidence="1">
    <location>
        <begin position="72"/>
        <end position="94"/>
    </location>
</feature>
<reference evidence="2 3" key="1">
    <citation type="submission" date="2020-07" db="EMBL/GenBank/DDBJ databases">
        <authorList>
            <person name="Xu S."/>
            <person name="Li A."/>
        </authorList>
    </citation>
    <scope>NUCLEOTIDE SEQUENCE [LARGE SCALE GENOMIC DNA]</scope>
    <source>
        <strain evidence="2 3">SG-8</strain>
    </source>
</reference>
<sequence>MSGLRPFPAFSRGLQGLGGVLAALSVALAAYASHGVEMAARGNLQTAAVFAFGHGIALAALAPGCTRRLGGAALVMIAAGVLLFSGSLALAHFAGVPTRFAPLGGSLMILGWLGFAADAIRR</sequence>
<dbReference type="Proteomes" id="UP000552587">
    <property type="component" value="Unassembled WGS sequence"/>
</dbReference>
<keyword evidence="1" id="KW-1133">Transmembrane helix</keyword>
<protein>
    <submittedName>
        <fullName evidence="2">DUF423 domain-containing protein</fullName>
    </submittedName>
</protein>
<dbReference type="Pfam" id="PF04241">
    <property type="entry name" value="DUF423"/>
    <property type="match status" value="1"/>
</dbReference>
<feature type="transmembrane region" description="Helical" evidence="1">
    <location>
        <begin position="100"/>
        <end position="120"/>
    </location>
</feature>
<proteinExistence type="predicted"/>
<feature type="transmembrane region" description="Helical" evidence="1">
    <location>
        <begin position="45"/>
        <end position="65"/>
    </location>
</feature>
<dbReference type="InterPro" id="IPR006696">
    <property type="entry name" value="DUF423"/>
</dbReference>
<dbReference type="AlphaFoldDB" id="A0A7W3U1S9"/>